<reference evidence="1" key="1">
    <citation type="submission" date="2019-08" db="EMBL/GenBank/DDBJ databases">
        <authorList>
            <person name="Kucharzyk K."/>
            <person name="Murdoch R.W."/>
            <person name="Higgins S."/>
            <person name="Loffler F."/>
        </authorList>
    </citation>
    <scope>NUCLEOTIDE SEQUENCE</scope>
</reference>
<protein>
    <submittedName>
        <fullName evidence="1">Uncharacterized protein</fullName>
    </submittedName>
</protein>
<dbReference type="AlphaFoldDB" id="A0A644YJ56"/>
<accession>A0A644YJ56</accession>
<gene>
    <name evidence="1" type="ORF">SDC9_75052</name>
</gene>
<dbReference type="EMBL" id="VSSQ01005278">
    <property type="protein sequence ID" value="MPM28526.1"/>
    <property type="molecule type" value="Genomic_DNA"/>
</dbReference>
<organism evidence="1">
    <name type="scientific">bioreactor metagenome</name>
    <dbReference type="NCBI Taxonomy" id="1076179"/>
    <lineage>
        <taxon>unclassified sequences</taxon>
        <taxon>metagenomes</taxon>
        <taxon>ecological metagenomes</taxon>
    </lineage>
</organism>
<name>A0A644YJ56_9ZZZZ</name>
<sequence>MNVARCGNRDAKSFAQRYDFTVDLQNPFVRGFPCAHKKRVIAARLNFQIVVEPRDAFNRFSAFVVQNRLIQFPVRAGGAENQSVAEDGKQAVWNDRMIMKMLNMCEAHDAVEVLQARLRPCQNDDMVRLGALFTAFRTGRIRAYRQRSEPQRTKPLQQVQEHFARGVCVVRGAVMVFEHHIQRFADGIQLVVFQIPHEIARKHQSVGILLIEFYAEPLTVMADEPHVEFRVVRNQATALREFIKFAQHLTGIRRAIEHFRRDAGEFGDARRNDAAVVDERLKAVYHFPVLDLHRADFNNFALFRFEACCFQVEYDEGLIHIRHFRFALEIALHAENRFNAGLLCGLGFRRKRLHNAVVGDRERSMTEAFCRFKRLVNVRNAVLRGHTRMQMQFNALEFALVLAPFKRNQAYVVCVKHQFACDFRSFCNSLYKQVVSLAFRLLKLANDLDELFRRIEQERTIDSIRSVGNGNIQRVAGLIFFTLVFERIPFRNGDNRAFDDDFILAFRNVANAPLQRGSDVCANQHAFAYNLLGLDRSRRAVRCGRCSFSGSSSCRRCGSFRLVGLLREPHNLYARAAGLFFQCGGEFLRNGNGKLPLATKKDRQQVLLTVQRAMIQRYGSIVNADAPQR</sequence>
<comment type="caution">
    <text evidence="1">The sequence shown here is derived from an EMBL/GenBank/DDBJ whole genome shotgun (WGS) entry which is preliminary data.</text>
</comment>
<evidence type="ECO:0000313" key="1">
    <source>
        <dbReference type="EMBL" id="MPM28526.1"/>
    </source>
</evidence>
<proteinExistence type="predicted"/>